<dbReference type="PANTHER" id="PTHR44313:SF1">
    <property type="entry name" value="DNAJ HOMOLOG SUBFAMILY C MEMBER 17"/>
    <property type="match status" value="1"/>
</dbReference>
<dbReference type="CDD" id="cd06257">
    <property type="entry name" value="DnaJ"/>
    <property type="match status" value="1"/>
</dbReference>
<evidence type="ECO:0000256" key="5">
    <source>
        <dbReference type="ARBA" id="ARBA00023242"/>
    </source>
</evidence>
<dbReference type="OrthoDB" id="376357at2759"/>
<evidence type="ECO:0000256" key="2">
    <source>
        <dbReference type="ARBA" id="ARBA00004496"/>
    </source>
</evidence>
<name>A0A0C3CSJ6_HEBCY</name>
<dbReference type="EMBL" id="KN831770">
    <property type="protein sequence ID" value="KIM46886.1"/>
    <property type="molecule type" value="Genomic_DNA"/>
</dbReference>
<keyword evidence="5" id="KW-0539">Nucleus</keyword>
<dbReference type="HOGENOM" id="CLU_045732_0_1_1"/>
<dbReference type="PANTHER" id="PTHR44313">
    <property type="entry name" value="DNAJ HOMOLOG SUBFAMILY C MEMBER 17"/>
    <property type="match status" value="1"/>
</dbReference>
<reference evidence="8 9" key="1">
    <citation type="submission" date="2014-04" db="EMBL/GenBank/DDBJ databases">
        <authorList>
            <consortium name="DOE Joint Genome Institute"/>
            <person name="Kuo A."/>
            <person name="Gay G."/>
            <person name="Dore J."/>
            <person name="Kohler A."/>
            <person name="Nagy L.G."/>
            <person name="Floudas D."/>
            <person name="Copeland A."/>
            <person name="Barry K.W."/>
            <person name="Cichocki N."/>
            <person name="Veneault-Fourrey C."/>
            <person name="LaButti K."/>
            <person name="Lindquist E.A."/>
            <person name="Lipzen A."/>
            <person name="Lundell T."/>
            <person name="Morin E."/>
            <person name="Murat C."/>
            <person name="Sun H."/>
            <person name="Tunlid A."/>
            <person name="Henrissat B."/>
            <person name="Grigoriev I.V."/>
            <person name="Hibbett D.S."/>
            <person name="Martin F."/>
            <person name="Nordberg H.P."/>
            <person name="Cantor M.N."/>
            <person name="Hua S.X."/>
        </authorList>
    </citation>
    <scope>NUCLEOTIDE SEQUENCE [LARGE SCALE GENOMIC DNA]</scope>
    <source>
        <strain evidence="9">h7</strain>
    </source>
</reference>
<dbReference type="InterPro" id="IPR052094">
    <property type="entry name" value="Pre-mRNA-splicing_ERAD"/>
</dbReference>
<organism evidence="8 9">
    <name type="scientific">Hebeloma cylindrosporum</name>
    <dbReference type="NCBI Taxonomy" id="76867"/>
    <lineage>
        <taxon>Eukaryota</taxon>
        <taxon>Fungi</taxon>
        <taxon>Dikarya</taxon>
        <taxon>Basidiomycota</taxon>
        <taxon>Agaricomycotina</taxon>
        <taxon>Agaricomycetes</taxon>
        <taxon>Agaricomycetidae</taxon>
        <taxon>Agaricales</taxon>
        <taxon>Agaricineae</taxon>
        <taxon>Hymenogastraceae</taxon>
        <taxon>Hebeloma</taxon>
    </lineage>
</organism>
<sequence length="366" mass="41753">MASTEEETNPYELLDVKTEATEQEIRTAYRQRSLKIHPDKNRDNPDAARIFHELNQAYELLLDPLRRLALDAKSRVKQARAERFKSYDKKRKNLVEELEERERAFKKARADKQKEEVETWRETERIKEQGKLMREKKEKELQQMMKAKQDEKEVAKEREDEEAPPAMDPLDTTIRLKYPLKAYPNLTTPAAISDFLSRFGATDEASIVLSLSLKNKAPSKADKPPKTGSALVPFKQIGHAFAAVCASGRKELDMDRMKVTWVNGKEPAILGWLRKMGKLGAQKQPVSPSPMDPGIKAELPQNQTRDSSSAPFSSFPSSFPETFQTPEAPPNPAAAGIDYESLTLMRMRQAERERLEREILEQEAGE</sequence>
<feature type="domain" description="J" evidence="7">
    <location>
        <begin position="9"/>
        <end position="74"/>
    </location>
</feature>
<dbReference type="PRINTS" id="PR00625">
    <property type="entry name" value="JDOMAIN"/>
</dbReference>
<evidence type="ECO:0000313" key="9">
    <source>
        <dbReference type="Proteomes" id="UP000053424"/>
    </source>
</evidence>
<dbReference type="SUPFAM" id="SSF46565">
    <property type="entry name" value="Chaperone J-domain"/>
    <property type="match status" value="1"/>
</dbReference>
<keyword evidence="3" id="KW-0963">Cytoplasm</keyword>
<feature type="region of interest" description="Disordered" evidence="6">
    <location>
        <begin position="138"/>
        <end position="169"/>
    </location>
</feature>
<dbReference type="GO" id="GO:0000390">
    <property type="term" value="P:spliceosomal complex disassembly"/>
    <property type="evidence" value="ECO:0007669"/>
    <property type="project" value="TreeGrafter"/>
</dbReference>
<feature type="compositionally biased region" description="Basic and acidic residues" evidence="6">
    <location>
        <begin position="138"/>
        <end position="158"/>
    </location>
</feature>
<keyword evidence="4" id="KW-0143">Chaperone</keyword>
<dbReference type="AlphaFoldDB" id="A0A0C3CSJ6"/>
<evidence type="ECO:0000256" key="1">
    <source>
        <dbReference type="ARBA" id="ARBA00004123"/>
    </source>
</evidence>
<dbReference type="PROSITE" id="PS50076">
    <property type="entry name" value="DNAJ_2"/>
    <property type="match status" value="1"/>
</dbReference>
<keyword evidence="9" id="KW-1185">Reference proteome</keyword>
<dbReference type="STRING" id="686832.A0A0C3CSJ6"/>
<dbReference type="Proteomes" id="UP000053424">
    <property type="component" value="Unassembled WGS sequence"/>
</dbReference>
<feature type="region of interest" description="Disordered" evidence="6">
    <location>
        <begin position="280"/>
        <end position="339"/>
    </location>
</feature>
<dbReference type="SMART" id="SM00271">
    <property type="entry name" value="DnaJ"/>
    <property type="match status" value="1"/>
</dbReference>
<evidence type="ECO:0000256" key="6">
    <source>
        <dbReference type="SAM" id="MobiDB-lite"/>
    </source>
</evidence>
<evidence type="ECO:0000313" key="8">
    <source>
        <dbReference type="EMBL" id="KIM46886.1"/>
    </source>
</evidence>
<comment type="subcellular location">
    <subcellularLocation>
        <location evidence="2">Cytoplasm</location>
    </subcellularLocation>
    <subcellularLocation>
        <location evidence="1">Nucleus</location>
    </subcellularLocation>
</comment>
<feature type="compositionally biased region" description="Low complexity" evidence="6">
    <location>
        <begin position="307"/>
        <end position="320"/>
    </location>
</feature>
<proteinExistence type="predicted"/>
<dbReference type="InterPro" id="IPR036869">
    <property type="entry name" value="J_dom_sf"/>
</dbReference>
<evidence type="ECO:0000256" key="3">
    <source>
        <dbReference type="ARBA" id="ARBA00022490"/>
    </source>
</evidence>
<dbReference type="GO" id="GO:0005737">
    <property type="term" value="C:cytoplasm"/>
    <property type="evidence" value="ECO:0007669"/>
    <property type="project" value="UniProtKB-SubCell"/>
</dbReference>
<evidence type="ECO:0000259" key="7">
    <source>
        <dbReference type="PROSITE" id="PS50076"/>
    </source>
</evidence>
<dbReference type="Pfam" id="PF00226">
    <property type="entry name" value="DnaJ"/>
    <property type="match status" value="1"/>
</dbReference>
<gene>
    <name evidence="8" type="ORF">M413DRAFT_16481</name>
</gene>
<reference evidence="9" key="2">
    <citation type="submission" date="2015-01" db="EMBL/GenBank/DDBJ databases">
        <title>Evolutionary Origins and Diversification of the Mycorrhizal Mutualists.</title>
        <authorList>
            <consortium name="DOE Joint Genome Institute"/>
            <consortium name="Mycorrhizal Genomics Consortium"/>
            <person name="Kohler A."/>
            <person name="Kuo A."/>
            <person name="Nagy L.G."/>
            <person name="Floudas D."/>
            <person name="Copeland A."/>
            <person name="Barry K.W."/>
            <person name="Cichocki N."/>
            <person name="Veneault-Fourrey C."/>
            <person name="LaButti K."/>
            <person name="Lindquist E.A."/>
            <person name="Lipzen A."/>
            <person name="Lundell T."/>
            <person name="Morin E."/>
            <person name="Murat C."/>
            <person name="Riley R."/>
            <person name="Ohm R."/>
            <person name="Sun H."/>
            <person name="Tunlid A."/>
            <person name="Henrissat B."/>
            <person name="Grigoriev I.V."/>
            <person name="Hibbett D.S."/>
            <person name="Martin F."/>
        </authorList>
    </citation>
    <scope>NUCLEOTIDE SEQUENCE [LARGE SCALE GENOMIC DNA]</scope>
    <source>
        <strain evidence="9">h7</strain>
    </source>
</reference>
<dbReference type="InterPro" id="IPR001623">
    <property type="entry name" value="DnaJ_domain"/>
</dbReference>
<protein>
    <recommendedName>
        <fullName evidence="7">J domain-containing protein</fullName>
    </recommendedName>
</protein>
<accession>A0A0C3CSJ6</accession>
<dbReference type="GO" id="GO:0005681">
    <property type="term" value="C:spliceosomal complex"/>
    <property type="evidence" value="ECO:0007669"/>
    <property type="project" value="TreeGrafter"/>
</dbReference>
<evidence type="ECO:0000256" key="4">
    <source>
        <dbReference type="ARBA" id="ARBA00023186"/>
    </source>
</evidence>
<dbReference type="Gene3D" id="1.10.287.110">
    <property type="entry name" value="DnaJ domain"/>
    <property type="match status" value="1"/>
</dbReference>